<evidence type="ECO:0000259" key="3">
    <source>
        <dbReference type="PROSITE" id="PS50158"/>
    </source>
</evidence>
<accession>A0AAD8WUB8</accession>
<organism evidence="4 5">
    <name type="scientific">Lolium multiflorum</name>
    <name type="common">Italian ryegrass</name>
    <name type="synonym">Lolium perenne subsp. multiflorum</name>
    <dbReference type="NCBI Taxonomy" id="4521"/>
    <lineage>
        <taxon>Eukaryota</taxon>
        <taxon>Viridiplantae</taxon>
        <taxon>Streptophyta</taxon>
        <taxon>Embryophyta</taxon>
        <taxon>Tracheophyta</taxon>
        <taxon>Spermatophyta</taxon>
        <taxon>Magnoliopsida</taxon>
        <taxon>Liliopsida</taxon>
        <taxon>Poales</taxon>
        <taxon>Poaceae</taxon>
        <taxon>BOP clade</taxon>
        <taxon>Pooideae</taxon>
        <taxon>Poodae</taxon>
        <taxon>Poeae</taxon>
        <taxon>Poeae Chloroplast Group 2 (Poeae type)</taxon>
        <taxon>Loliodinae</taxon>
        <taxon>Loliinae</taxon>
        <taxon>Lolium</taxon>
    </lineage>
</organism>
<feature type="region of interest" description="Disordered" evidence="2">
    <location>
        <begin position="1"/>
        <end position="81"/>
    </location>
</feature>
<dbReference type="GO" id="GO:0008270">
    <property type="term" value="F:zinc ion binding"/>
    <property type="evidence" value="ECO:0007669"/>
    <property type="project" value="UniProtKB-KW"/>
</dbReference>
<dbReference type="SUPFAM" id="SSF57756">
    <property type="entry name" value="Retrovirus zinc finger-like domains"/>
    <property type="match status" value="1"/>
</dbReference>
<sequence>MCLTKRRAPAYGDAGGLRGEDRASPPPLRSRRRRRQGSARRPREGAPGNPSAGRSRKASLAAELRGGDPDGGASSDGDSSVVEVTVTGAEKGSVPLPATLGTFLRQPLEIQARGVGCTPDLEVSRRESSRAVQWPPPLDSLAAFPPLGLGPHGTTFGHVLVGAVEVALPARRAAAPVAETRDLELGFGPASVPWVGQGGPASGPDEQAGSAQDATLGSLGPAGGREPSDGRHVPQGQSIPVGMAPQRVQGGADSSTPALSVLKWFWRPVGTLDQSLGFPAAARDLHFLRRRSSKSPSYPSHSSARMDRDRRAKRPHAEVGGGSSDWRREQELRQRLDREQDEQRRQQREREQYQRREDEARARDRQDRAYRRPPRPNARGREDGRQGPNVAGHARGERGLGGGSEAGGSQGSEVTHIICYNCGKPGHIQAECKDEPFCIKCSKVGHVSAMCAILSRAAEPFRAGFGVHGRGFICLEVPDEELLPPVPNAALVSINKGDLTADRLEDELKDLVEDDWAWKVQRLCAGEFAVVFPSKESLRLAIRGGGLNLPSSKLHATVSVSSGDPAACEHLVELWVKLLDVPQPYRSAVRILLATRELGRPIAVDESGLDSPSAPIRLLLGCRDSTALPPFIMLFVNSQGFKVKVIPEREAGDIPSAQPRPPQDPRDDKDDDEEDKESDGWDGRRGKHLRKDKDVEMDTSLTKSGASTLAKHRSVQMTTVEGSTVGLCEGQGASGSKFPQSALNQYGSNLLGGADIFPLLAKLNTPSVPSPVVSGILEDSEGEQPPFSSSLISEATSPDAAASVKRLSPGKAMHLSAAERAEAGVSPSWESDPDRMREKERRSKSNMDRPSKSRALAGAGVATQLVFEDDSGKSDEEAAGEKILVGAAVDVLAAPVARAPRSRPALKTMVRRSLRNGSASAEPVLQRAMKRAEEKEPGNHQKTVQNFAVLQNVSDSHLLVVAQDSCISFPSAAGNPAPFLSLLRAKELAQAELAMARDKIAAEQASAKLQS</sequence>
<gene>
    <name evidence="4" type="ORF">QYE76_042060</name>
</gene>
<keyword evidence="5" id="KW-1185">Reference proteome</keyword>
<dbReference type="GO" id="GO:0003676">
    <property type="term" value="F:nucleic acid binding"/>
    <property type="evidence" value="ECO:0007669"/>
    <property type="project" value="InterPro"/>
</dbReference>
<feature type="compositionally biased region" description="Basic and acidic residues" evidence="2">
    <location>
        <begin position="832"/>
        <end position="851"/>
    </location>
</feature>
<feature type="region of interest" description="Disordered" evidence="2">
    <location>
        <begin position="194"/>
        <end position="254"/>
    </location>
</feature>
<dbReference type="PROSITE" id="PS50158">
    <property type="entry name" value="ZF_CCHC"/>
    <property type="match status" value="1"/>
</dbReference>
<dbReference type="InterPro" id="IPR001878">
    <property type="entry name" value="Znf_CCHC"/>
</dbReference>
<dbReference type="InterPro" id="IPR036875">
    <property type="entry name" value="Znf_CCHC_sf"/>
</dbReference>
<dbReference type="AlphaFoldDB" id="A0AAD8WUB8"/>
<dbReference type="Proteomes" id="UP001231189">
    <property type="component" value="Unassembled WGS sequence"/>
</dbReference>
<comment type="caution">
    <text evidence="4">The sequence shown here is derived from an EMBL/GenBank/DDBJ whole genome shotgun (WGS) entry which is preliminary data.</text>
</comment>
<keyword evidence="1" id="KW-0479">Metal-binding</keyword>
<protein>
    <recommendedName>
        <fullName evidence="3">CCHC-type domain-containing protein</fullName>
    </recommendedName>
</protein>
<feature type="compositionally biased region" description="Basic residues" evidence="2">
    <location>
        <begin position="29"/>
        <end position="40"/>
    </location>
</feature>
<evidence type="ECO:0000313" key="5">
    <source>
        <dbReference type="Proteomes" id="UP001231189"/>
    </source>
</evidence>
<dbReference type="Gene3D" id="4.10.60.10">
    <property type="entry name" value="Zinc finger, CCHC-type"/>
    <property type="match status" value="1"/>
</dbReference>
<dbReference type="PANTHER" id="PTHR33170:SF2">
    <property type="entry name" value="OS12G0531500 PROTEIN"/>
    <property type="match status" value="1"/>
</dbReference>
<feature type="region of interest" description="Disordered" evidence="2">
    <location>
        <begin position="649"/>
        <end position="714"/>
    </location>
</feature>
<dbReference type="PANTHER" id="PTHR33170">
    <property type="entry name" value="DUF4283 DOMAIN-CONTAINING PROTEIN-RELATED"/>
    <property type="match status" value="1"/>
</dbReference>
<feature type="compositionally biased region" description="Gly residues" evidence="2">
    <location>
        <begin position="399"/>
        <end position="409"/>
    </location>
</feature>
<evidence type="ECO:0000313" key="4">
    <source>
        <dbReference type="EMBL" id="KAK1681212.1"/>
    </source>
</evidence>
<dbReference type="SMART" id="SM00343">
    <property type="entry name" value="ZnF_C2HC"/>
    <property type="match status" value="2"/>
</dbReference>
<feature type="compositionally biased region" description="Basic and acidic residues" evidence="2">
    <location>
        <begin position="325"/>
        <end position="370"/>
    </location>
</feature>
<evidence type="ECO:0000256" key="1">
    <source>
        <dbReference type="PROSITE-ProRule" id="PRU00047"/>
    </source>
</evidence>
<dbReference type="EMBL" id="JAUUTY010000002">
    <property type="protein sequence ID" value="KAK1681212.1"/>
    <property type="molecule type" value="Genomic_DNA"/>
</dbReference>
<feature type="compositionally biased region" description="Low complexity" evidence="2">
    <location>
        <begin position="294"/>
        <end position="303"/>
    </location>
</feature>
<feature type="region of interest" description="Disordered" evidence="2">
    <location>
        <begin position="291"/>
        <end position="409"/>
    </location>
</feature>
<reference evidence="4" key="1">
    <citation type="submission" date="2023-07" db="EMBL/GenBank/DDBJ databases">
        <title>A chromosome-level genome assembly of Lolium multiflorum.</title>
        <authorList>
            <person name="Chen Y."/>
            <person name="Copetti D."/>
            <person name="Kolliker R."/>
            <person name="Studer B."/>
        </authorList>
    </citation>
    <scope>NUCLEOTIDE SEQUENCE</scope>
    <source>
        <strain evidence="4">02402/16</strain>
        <tissue evidence="4">Leaf</tissue>
    </source>
</reference>
<feature type="compositionally biased region" description="Low complexity" evidence="2">
    <location>
        <begin position="71"/>
        <end position="81"/>
    </location>
</feature>
<evidence type="ECO:0000256" key="2">
    <source>
        <dbReference type="SAM" id="MobiDB-lite"/>
    </source>
</evidence>
<keyword evidence="1" id="KW-0863">Zinc-finger</keyword>
<dbReference type="Pfam" id="PF00098">
    <property type="entry name" value="zf-CCHC"/>
    <property type="match status" value="1"/>
</dbReference>
<feature type="region of interest" description="Disordered" evidence="2">
    <location>
        <begin position="815"/>
        <end position="857"/>
    </location>
</feature>
<feature type="domain" description="CCHC-type" evidence="3">
    <location>
        <begin position="419"/>
        <end position="434"/>
    </location>
</feature>
<keyword evidence="1" id="KW-0862">Zinc</keyword>
<name>A0AAD8WUB8_LOLMU</name>
<proteinExistence type="predicted"/>